<keyword evidence="5" id="KW-0349">Heme</keyword>
<keyword evidence="16" id="KW-1185">Reference proteome</keyword>
<dbReference type="SUPFAM" id="SSF81342">
    <property type="entry name" value="Transmembrane di-heme cytochromes"/>
    <property type="match status" value="1"/>
</dbReference>
<dbReference type="Proteomes" id="UP000697995">
    <property type="component" value="Unassembled WGS sequence"/>
</dbReference>
<evidence type="ECO:0000313" key="16">
    <source>
        <dbReference type="Proteomes" id="UP000697995"/>
    </source>
</evidence>
<evidence type="ECO:0000256" key="9">
    <source>
        <dbReference type="ARBA" id="ARBA00022989"/>
    </source>
</evidence>
<accession>A0ABS1CW27</accession>
<comment type="caution">
    <text evidence="15">The sequence shown here is derived from an EMBL/GenBank/DDBJ whole genome shotgun (WGS) entry which is preliminary data.</text>
</comment>
<keyword evidence="4" id="KW-1003">Cell membrane</keyword>
<dbReference type="InterPro" id="IPR016174">
    <property type="entry name" value="Di-haem_cyt_TM"/>
</dbReference>
<keyword evidence="7" id="KW-0479">Metal-binding</keyword>
<keyword evidence="9 13" id="KW-1133">Transmembrane helix</keyword>
<name>A0ABS1CW27_9PROT</name>
<feature type="domain" description="Cytochrome b561 bacterial/Ni-hydrogenase" evidence="14">
    <location>
        <begin position="32"/>
        <end position="203"/>
    </location>
</feature>
<dbReference type="PANTHER" id="PTHR30529">
    <property type="entry name" value="CYTOCHROME B561"/>
    <property type="match status" value="1"/>
</dbReference>
<evidence type="ECO:0000256" key="13">
    <source>
        <dbReference type="SAM" id="Phobius"/>
    </source>
</evidence>
<comment type="subcellular location">
    <subcellularLocation>
        <location evidence="2">Cell membrane</location>
        <topology evidence="2">Multi-pass membrane protein</topology>
    </subcellularLocation>
</comment>
<dbReference type="EMBL" id="NRSG01000064">
    <property type="protein sequence ID" value="MBK1658725.1"/>
    <property type="molecule type" value="Genomic_DNA"/>
</dbReference>
<feature type="transmembrane region" description="Helical" evidence="13">
    <location>
        <begin position="38"/>
        <end position="57"/>
    </location>
</feature>
<keyword evidence="3" id="KW-0813">Transport</keyword>
<evidence type="ECO:0000256" key="10">
    <source>
        <dbReference type="ARBA" id="ARBA00023004"/>
    </source>
</evidence>
<keyword evidence="10" id="KW-0408">Iron</keyword>
<evidence type="ECO:0000256" key="1">
    <source>
        <dbReference type="ARBA" id="ARBA00001970"/>
    </source>
</evidence>
<evidence type="ECO:0000256" key="5">
    <source>
        <dbReference type="ARBA" id="ARBA00022617"/>
    </source>
</evidence>
<feature type="transmembrane region" description="Helical" evidence="13">
    <location>
        <begin position="171"/>
        <end position="193"/>
    </location>
</feature>
<keyword evidence="6 13" id="KW-0812">Transmembrane</keyword>
<evidence type="ECO:0000259" key="14">
    <source>
        <dbReference type="Pfam" id="PF01292"/>
    </source>
</evidence>
<organism evidence="15 16">
    <name type="scientific">Paracraurococcus ruber</name>
    <dbReference type="NCBI Taxonomy" id="77675"/>
    <lineage>
        <taxon>Bacteria</taxon>
        <taxon>Pseudomonadati</taxon>
        <taxon>Pseudomonadota</taxon>
        <taxon>Alphaproteobacteria</taxon>
        <taxon>Acetobacterales</taxon>
        <taxon>Roseomonadaceae</taxon>
        <taxon>Paracraurococcus</taxon>
    </lineage>
</organism>
<comment type="similarity">
    <text evidence="12">Belongs to the cytochrome b561 family.</text>
</comment>
<evidence type="ECO:0000256" key="2">
    <source>
        <dbReference type="ARBA" id="ARBA00004651"/>
    </source>
</evidence>
<evidence type="ECO:0000256" key="12">
    <source>
        <dbReference type="ARBA" id="ARBA00037975"/>
    </source>
</evidence>
<comment type="cofactor">
    <cofactor evidence="1">
        <name>heme b</name>
        <dbReference type="ChEBI" id="CHEBI:60344"/>
    </cofactor>
</comment>
<dbReference type="Pfam" id="PF01292">
    <property type="entry name" value="Ni_hydr_CYTB"/>
    <property type="match status" value="1"/>
</dbReference>
<evidence type="ECO:0000313" key="15">
    <source>
        <dbReference type="EMBL" id="MBK1658725.1"/>
    </source>
</evidence>
<evidence type="ECO:0000256" key="3">
    <source>
        <dbReference type="ARBA" id="ARBA00022448"/>
    </source>
</evidence>
<gene>
    <name evidence="15" type="ORF">CKO45_10830</name>
</gene>
<keyword evidence="8" id="KW-0249">Electron transport</keyword>
<dbReference type="InterPro" id="IPR052168">
    <property type="entry name" value="Cytochrome_b561_oxidase"/>
</dbReference>
<dbReference type="PANTHER" id="PTHR30529:SF1">
    <property type="entry name" value="CYTOCHROME B561 HOMOLOG 2"/>
    <property type="match status" value="1"/>
</dbReference>
<evidence type="ECO:0000256" key="6">
    <source>
        <dbReference type="ARBA" id="ARBA00022692"/>
    </source>
</evidence>
<evidence type="ECO:0000256" key="11">
    <source>
        <dbReference type="ARBA" id="ARBA00023136"/>
    </source>
</evidence>
<protein>
    <recommendedName>
        <fullName evidence="14">Cytochrome b561 bacterial/Ni-hydrogenase domain-containing protein</fullName>
    </recommendedName>
</protein>
<evidence type="ECO:0000256" key="7">
    <source>
        <dbReference type="ARBA" id="ARBA00022723"/>
    </source>
</evidence>
<dbReference type="InterPro" id="IPR011577">
    <property type="entry name" value="Cyt_b561_bac/Ni-Hgenase"/>
</dbReference>
<reference evidence="15 16" key="1">
    <citation type="journal article" date="2020" name="Microorganisms">
        <title>Osmotic Adaptation and Compatible Solute Biosynthesis of Phototrophic Bacteria as Revealed from Genome Analyses.</title>
        <authorList>
            <person name="Imhoff J.F."/>
            <person name="Rahn T."/>
            <person name="Kunzel S."/>
            <person name="Keller A."/>
            <person name="Neulinger S.C."/>
        </authorList>
    </citation>
    <scope>NUCLEOTIDE SEQUENCE [LARGE SCALE GENOMIC DNA]</scope>
    <source>
        <strain evidence="15 16">DSM 15382</strain>
    </source>
</reference>
<keyword evidence="11 13" id="KW-0472">Membrane</keyword>
<evidence type="ECO:0000256" key="4">
    <source>
        <dbReference type="ARBA" id="ARBA00022475"/>
    </source>
</evidence>
<feature type="transmembrane region" description="Helical" evidence="13">
    <location>
        <begin position="69"/>
        <end position="89"/>
    </location>
</feature>
<evidence type="ECO:0000256" key="8">
    <source>
        <dbReference type="ARBA" id="ARBA00022982"/>
    </source>
</evidence>
<sequence>MAGCGAREGRGRMTVVTEPVVPASAREAPLAYGTVAKWFHWVTAALMAVALPVGFVIQHIKDADKMVFYAIHESAGLTILVVALLRLAWRLLVPPPPLPDHVPRLLGRAANGVHHALYALLIIQPILGFLATNAWGFPLQGDTAYLGFIEFPKFTEANEPVAAGLSLMHTIGGWSILVLLLLHVLAVVFHQALRRDGTLLRMV</sequence>
<proteinExistence type="inferred from homology"/>